<comment type="caution">
    <text evidence="1">The sequence shown here is derived from an EMBL/GenBank/DDBJ whole genome shotgun (WGS) entry which is preliminary data.</text>
</comment>
<dbReference type="EMBL" id="VAJM01000016">
    <property type="protein sequence ID" value="TLM88806.1"/>
    <property type="molecule type" value="Genomic_DNA"/>
</dbReference>
<reference evidence="1 2" key="1">
    <citation type="submission" date="2019-05" db="EMBL/GenBank/DDBJ databases">
        <title>Hymenobacter edaphi sp. nov., isolated from abandoned arsenic-contaminated farmland soil.</title>
        <authorList>
            <person name="Nie L."/>
        </authorList>
    </citation>
    <scope>NUCLEOTIDE SEQUENCE [LARGE SCALE GENOMIC DNA]</scope>
    <source>
        <strain evidence="1 2">1-3-3-8</strain>
    </source>
</reference>
<organism evidence="1 2">
    <name type="scientific">Hymenobacter jeollabukensis</name>
    <dbReference type="NCBI Taxonomy" id="2025313"/>
    <lineage>
        <taxon>Bacteria</taxon>
        <taxon>Pseudomonadati</taxon>
        <taxon>Bacteroidota</taxon>
        <taxon>Cytophagia</taxon>
        <taxon>Cytophagales</taxon>
        <taxon>Hymenobacteraceae</taxon>
        <taxon>Hymenobacter</taxon>
    </lineage>
</organism>
<dbReference type="RefSeq" id="WP_138081732.1">
    <property type="nucleotide sequence ID" value="NZ_VAJM01000016.1"/>
</dbReference>
<proteinExistence type="predicted"/>
<evidence type="ECO:0000313" key="2">
    <source>
        <dbReference type="Proteomes" id="UP000305517"/>
    </source>
</evidence>
<name>A0A5R8WIV7_9BACT</name>
<keyword evidence="2" id="KW-1185">Reference proteome</keyword>
<gene>
    <name evidence="1" type="ORF">FDY95_23515</name>
</gene>
<sequence length="136" mass="14787">MFALILHPAAAPQEVAVADLNLCDESAGGCLGRWQLAAQLLEQEPAQVGIMEAGADFIIYRQCQGARNPAAEQLLPRFLIGEVFGQEDDDQCRIFGPVVILTCRADVRLPAPAQGLQDFRRAGLLGLAWCRLWGRG</sequence>
<protein>
    <submittedName>
        <fullName evidence="1">Uncharacterized protein</fullName>
    </submittedName>
</protein>
<accession>A0A5R8WIV7</accession>
<dbReference type="AlphaFoldDB" id="A0A5R8WIV7"/>
<evidence type="ECO:0000313" key="1">
    <source>
        <dbReference type="EMBL" id="TLM88806.1"/>
    </source>
</evidence>
<dbReference type="Proteomes" id="UP000305517">
    <property type="component" value="Unassembled WGS sequence"/>
</dbReference>